<proteinExistence type="predicted"/>
<dbReference type="PANTHER" id="PTHR35273:SF2">
    <property type="entry name" value="ALPHA-GALACTOSIDASE"/>
    <property type="match status" value="1"/>
</dbReference>
<evidence type="ECO:0000256" key="2">
    <source>
        <dbReference type="SAM" id="SignalP"/>
    </source>
</evidence>
<dbReference type="SUPFAM" id="SSF51445">
    <property type="entry name" value="(Trans)glycosidases"/>
    <property type="match status" value="1"/>
</dbReference>
<dbReference type="PANTHER" id="PTHR35273">
    <property type="entry name" value="ALPHA-1,4 POLYGALACTOSAMINIDASE, PUTATIVE (AFU_ORTHOLOGUE AFUA_3G07890)-RELATED"/>
    <property type="match status" value="1"/>
</dbReference>
<feature type="signal peptide" evidence="2">
    <location>
        <begin position="1"/>
        <end position="19"/>
    </location>
</feature>
<dbReference type="InterPro" id="IPR017853">
    <property type="entry name" value="GH"/>
</dbReference>
<feature type="chain" id="PRO_5042533618" description="Glycoside-hydrolase family GH114 TIM-barrel domain-containing protein" evidence="2">
    <location>
        <begin position="20"/>
        <end position="273"/>
    </location>
</feature>
<feature type="compositionally biased region" description="Gly residues" evidence="1">
    <location>
        <begin position="27"/>
        <end position="36"/>
    </location>
</feature>
<evidence type="ECO:0000313" key="5">
    <source>
        <dbReference type="Proteomes" id="UP001239215"/>
    </source>
</evidence>
<dbReference type="Proteomes" id="UP001239215">
    <property type="component" value="Unassembled WGS sequence"/>
</dbReference>
<evidence type="ECO:0000259" key="3">
    <source>
        <dbReference type="Pfam" id="PF03537"/>
    </source>
</evidence>
<dbReference type="InterPro" id="IPR004352">
    <property type="entry name" value="GH114_TIM-barrel"/>
</dbReference>
<accession>A0AAJ1U343</accession>
<sequence>MRRAVVGLAVAAVLLTGCAATDDDGGGGDAGPGEEPGSGDSAAVAPPPADARWDIQLGGPRDVPSDVAIVERDRTAEPLGGYDICYVNGFQSQPDDGRWTDSDLVLRDAAGEPVIDEVWQEHLFDISSAAKRDALLEVVGPWIEGCADDGFDAVELDNLDSFTRSEGLLDEEDADAWAAALVGVAHDAGLAAGQKNRAGWDGTSVGYDFAVVEECGAYDECDAYTEFFGDHVLVVEYTEEGFAAACDELGGTVPIVYRDVDLAPDGERAWCED</sequence>
<dbReference type="InterPro" id="IPR013785">
    <property type="entry name" value="Aldolase_TIM"/>
</dbReference>
<evidence type="ECO:0000256" key="1">
    <source>
        <dbReference type="SAM" id="MobiDB-lite"/>
    </source>
</evidence>
<dbReference type="Pfam" id="PF03537">
    <property type="entry name" value="Glyco_hydro_114"/>
    <property type="match status" value="1"/>
</dbReference>
<dbReference type="PROSITE" id="PS51257">
    <property type="entry name" value="PROKAR_LIPOPROTEIN"/>
    <property type="match status" value="1"/>
</dbReference>
<dbReference type="EMBL" id="JAUTAN010000001">
    <property type="protein sequence ID" value="MDQ1103352.1"/>
    <property type="molecule type" value="Genomic_DNA"/>
</dbReference>
<dbReference type="RefSeq" id="WP_307198775.1">
    <property type="nucleotide sequence ID" value="NZ_JAUTAN010000001.1"/>
</dbReference>
<feature type="domain" description="Glycoside-hydrolase family GH114 TIM-barrel" evidence="3">
    <location>
        <begin position="52"/>
        <end position="262"/>
    </location>
</feature>
<keyword evidence="2" id="KW-0732">Signal</keyword>
<comment type="caution">
    <text evidence="4">The sequence shown here is derived from an EMBL/GenBank/DDBJ whole genome shotgun (WGS) entry which is preliminary data.</text>
</comment>
<organism evidence="4 5">
    <name type="scientific">Nocardioides zeae</name>
    <dbReference type="NCBI Taxonomy" id="1457234"/>
    <lineage>
        <taxon>Bacteria</taxon>
        <taxon>Bacillati</taxon>
        <taxon>Actinomycetota</taxon>
        <taxon>Actinomycetes</taxon>
        <taxon>Propionibacteriales</taxon>
        <taxon>Nocardioidaceae</taxon>
        <taxon>Nocardioides</taxon>
    </lineage>
</organism>
<evidence type="ECO:0000313" key="4">
    <source>
        <dbReference type="EMBL" id="MDQ1103352.1"/>
    </source>
</evidence>
<feature type="region of interest" description="Disordered" evidence="1">
    <location>
        <begin position="22"/>
        <end position="49"/>
    </location>
</feature>
<dbReference type="AlphaFoldDB" id="A0AAJ1U343"/>
<reference evidence="4" key="1">
    <citation type="submission" date="2023-07" db="EMBL/GenBank/DDBJ databases">
        <title>Functional and genomic diversity of the sorghum phyllosphere microbiome.</title>
        <authorList>
            <person name="Shade A."/>
        </authorList>
    </citation>
    <scope>NUCLEOTIDE SEQUENCE</scope>
    <source>
        <strain evidence="4">SORGH_AS_1067</strain>
    </source>
</reference>
<gene>
    <name evidence="4" type="ORF">QE405_000636</name>
</gene>
<name>A0AAJ1U343_9ACTN</name>
<protein>
    <recommendedName>
        <fullName evidence="3">Glycoside-hydrolase family GH114 TIM-barrel domain-containing protein</fullName>
    </recommendedName>
</protein>
<dbReference type="Gene3D" id="3.20.20.70">
    <property type="entry name" value="Aldolase class I"/>
    <property type="match status" value="1"/>
</dbReference>